<dbReference type="Pfam" id="PF13649">
    <property type="entry name" value="Methyltransf_25"/>
    <property type="match status" value="1"/>
</dbReference>
<sequence length="268" mass="28900">MTAIRQTIDTQIIDFYTDAYDEAGRLQRNARGRVERLRTLELLDRHLPAAPARVLDIGGGPGVYAAELAARGHQVTLLDPVPFHVEQASRHGSFTAAHGDARRLEQPDASVDVALLLGPLYHLTDREERVAALREARRVVRPGGVVLAAVISRHSPLLHLSALGRLPTDEAARTLAAELAESGVNDPATGFTVAYFHTAAELRSEYLDAGLDDPELYGVEGPLWPLLASELVEDREDLITAATRAARAAEQDPALLASSAHLLAAARV</sequence>
<dbReference type="GO" id="GO:0032259">
    <property type="term" value="P:methylation"/>
    <property type="evidence" value="ECO:0007669"/>
    <property type="project" value="UniProtKB-KW"/>
</dbReference>
<dbReference type="GO" id="GO:0008168">
    <property type="term" value="F:methyltransferase activity"/>
    <property type="evidence" value="ECO:0007669"/>
    <property type="project" value="UniProtKB-KW"/>
</dbReference>
<dbReference type="PANTHER" id="PTHR42912">
    <property type="entry name" value="METHYLTRANSFERASE"/>
    <property type="match status" value="1"/>
</dbReference>
<evidence type="ECO:0000313" key="3">
    <source>
        <dbReference type="Proteomes" id="UP000248889"/>
    </source>
</evidence>
<gene>
    <name evidence="2" type="ORF">DN069_07045</name>
</gene>
<dbReference type="EMBL" id="QKYN01000028">
    <property type="protein sequence ID" value="RAG86373.1"/>
    <property type="molecule type" value="Genomic_DNA"/>
</dbReference>
<dbReference type="RefSeq" id="WP_111499973.1">
    <property type="nucleotide sequence ID" value="NZ_QKYN01000028.1"/>
</dbReference>
<accession>A0A2X0IRY7</accession>
<comment type="caution">
    <text evidence="2">The sequence shown here is derived from an EMBL/GenBank/DDBJ whole genome shotgun (WGS) entry which is preliminary data.</text>
</comment>
<dbReference type="PANTHER" id="PTHR42912:SF93">
    <property type="entry name" value="N6-ADENOSINE-METHYLTRANSFERASE TMT1A"/>
    <property type="match status" value="1"/>
</dbReference>
<dbReference type="SUPFAM" id="SSF53335">
    <property type="entry name" value="S-adenosyl-L-methionine-dependent methyltransferases"/>
    <property type="match status" value="1"/>
</dbReference>
<evidence type="ECO:0000313" key="2">
    <source>
        <dbReference type="EMBL" id="RAG86373.1"/>
    </source>
</evidence>
<dbReference type="CDD" id="cd02440">
    <property type="entry name" value="AdoMet_MTases"/>
    <property type="match status" value="1"/>
</dbReference>
<dbReference type="Gene3D" id="3.40.50.150">
    <property type="entry name" value="Vaccinia Virus protein VP39"/>
    <property type="match status" value="1"/>
</dbReference>
<dbReference type="InterPro" id="IPR050508">
    <property type="entry name" value="Methyltransf_Superfamily"/>
</dbReference>
<dbReference type="OrthoDB" id="9810615at2"/>
<keyword evidence="3" id="KW-1185">Reference proteome</keyword>
<feature type="domain" description="Methyltransferase" evidence="1">
    <location>
        <begin position="54"/>
        <end position="144"/>
    </location>
</feature>
<proteinExistence type="predicted"/>
<protein>
    <submittedName>
        <fullName evidence="2">Class I SAM-dependent methyltransferase</fullName>
    </submittedName>
</protein>
<organism evidence="2 3">
    <name type="scientific">Streptacidiphilus pinicola</name>
    <dbReference type="NCBI Taxonomy" id="2219663"/>
    <lineage>
        <taxon>Bacteria</taxon>
        <taxon>Bacillati</taxon>
        <taxon>Actinomycetota</taxon>
        <taxon>Actinomycetes</taxon>
        <taxon>Kitasatosporales</taxon>
        <taxon>Streptomycetaceae</taxon>
        <taxon>Streptacidiphilus</taxon>
    </lineage>
</organism>
<evidence type="ECO:0000259" key="1">
    <source>
        <dbReference type="Pfam" id="PF13649"/>
    </source>
</evidence>
<dbReference type="InterPro" id="IPR029063">
    <property type="entry name" value="SAM-dependent_MTases_sf"/>
</dbReference>
<dbReference type="AlphaFoldDB" id="A0A2X0IRY7"/>
<name>A0A2X0IRY7_9ACTN</name>
<reference evidence="2 3" key="1">
    <citation type="submission" date="2018-06" db="EMBL/GenBank/DDBJ databases">
        <title>Streptacidiphilus pinicola sp. nov., isolated from pine grove soil.</title>
        <authorList>
            <person name="Roh S.G."/>
            <person name="Park S."/>
            <person name="Kim M.-K."/>
            <person name="Yun B.-R."/>
            <person name="Park J."/>
            <person name="Kim M.J."/>
            <person name="Kim Y.S."/>
            <person name="Kim S.B."/>
        </authorList>
    </citation>
    <scope>NUCLEOTIDE SEQUENCE [LARGE SCALE GENOMIC DNA]</scope>
    <source>
        <strain evidence="2 3">MMS16-CNU450</strain>
    </source>
</reference>
<dbReference type="InterPro" id="IPR041698">
    <property type="entry name" value="Methyltransf_25"/>
</dbReference>
<keyword evidence="2" id="KW-0808">Transferase</keyword>
<dbReference type="Proteomes" id="UP000248889">
    <property type="component" value="Unassembled WGS sequence"/>
</dbReference>
<keyword evidence="2" id="KW-0489">Methyltransferase</keyword>